<feature type="signal peptide" evidence="5">
    <location>
        <begin position="1"/>
        <end position="27"/>
    </location>
</feature>
<dbReference type="Pfam" id="PF04616">
    <property type="entry name" value="Glyco_hydro_43"/>
    <property type="match status" value="1"/>
</dbReference>
<gene>
    <name evidence="7" type="ORF">Q5H92_19900</name>
</gene>
<dbReference type="RefSeq" id="WP_305013310.1">
    <property type="nucleotide sequence ID" value="NZ_JAUQSX010000011.1"/>
</dbReference>
<feature type="domain" description="Beta-xylosidase C-terminal Concanavalin A-like" evidence="6">
    <location>
        <begin position="364"/>
        <end position="555"/>
    </location>
</feature>
<organism evidence="7 8">
    <name type="scientific">Hymenobacter mellowenesis</name>
    <dbReference type="NCBI Taxonomy" id="3063995"/>
    <lineage>
        <taxon>Bacteria</taxon>
        <taxon>Pseudomonadati</taxon>
        <taxon>Bacteroidota</taxon>
        <taxon>Cytophagia</taxon>
        <taxon>Cytophagales</taxon>
        <taxon>Hymenobacteraceae</taxon>
        <taxon>Hymenobacter</taxon>
    </lineage>
</organism>
<evidence type="ECO:0000256" key="5">
    <source>
        <dbReference type="SAM" id="SignalP"/>
    </source>
</evidence>
<dbReference type="InterPro" id="IPR051795">
    <property type="entry name" value="Glycosyl_Hydrlase_43"/>
</dbReference>
<keyword evidence="3 4" id="KW-0326">Glycosidase</keyword>
<dbReference type="PANTHER" id="PTHR42812">
    <property type="entry name" value="BETA-XYLOSIDASE"/>
    <property type="match status" value="1"/>
</dbReference>
<evidence type="ECO:0000256" key="4">
    <source>
        <dbReference type="RuleBase" id="RU361187"/>
    </source>
</evidence>
<dbReference type="InterPro" id="IPR023296">
    <property type="entry name" value="Glyco_hydro_beta-prop_sf"/>
</dbReference>
<dbReference type="CDD" id="cd18617">
    <property type="entry name" value="GH43_XynB-like"/>
    <property type="match status" value="1"/>
</dbReference>
<reference evidence="7" key="1">
    <citation type="submission" date="2023-07" db="EMBL/GenBank/DDBJ databases">
        <authorList>
            <person name="Kim M.K."/>
        </authorList>
    </citation>
    <scope>NUCLEOTIDE SEQUENCE</scope>
    <source>
        <strain evidence="7">M29</strain>
    </source>
</reference>
<dbReference type="PANTHER" id="PTHR42812:SF12">
    <property type="entry name" value="BETA-XYLOSIDASE-RELATED"/>
    <property type="match status" value="1"/>
</dbReference>
<keyword evidence="2 4" id="KW-0378">Hydrolase</keyword>
<dbReference type="InterPro" id="IPR041542">
    <property type="entry name" value="GH43_C2"/>
</dbReference>
<protein>
    <submittedName>
        <fullName evidence="7">Glycoside hydrolase family 43 protein</fullName>
    </submittedName>
</protein>
<dbReference type="Proteomes" id="UP001167796">
    <property type="component" value="Unassembled WGS sequence"/>
</dbReference>
<evidence type="ECO:0000256" key="2">
    <source>
        <dbReference type="ARBA" id="ARBA00022801"/>
    </source>
</evidence>
<dbReference type="GO" id="GO:0016787">
    <property type="term" value="F:hydrolase activity"/>
    <property type="evidence" value="ECO:0007669"/>
    <property type="project" value="UniProtKB-KW"/>
</dbReference>
<dbReference type="SUPFAM" id="SSF75005">
    <property type="entry name" value="Arabinanase/levansucrase/invertase"/>
    <property type="match status" value="1"/>
</dbReference>
<accession>A0ABT9AFK1</accession>
<evidence type="ECO:0000256" key="3">
    <source>
        <dbReference type="ARBA" id="ARBA00023295"/>
    </source>
</evidence>
<proteinExistence type="inferred from homology"/>
<dbReference type="InterPro" id="IPR013320">
    <property type="entry name" value="ConA-like_dom_sf"/>
</dbReference>
<keyword evidence="8" id="KW-1185">Reference proteome</keyword>
<dbReference type="InterPro" id="IPR006710">
    <property type="entry name" value="Glyco_hydro_43"/>
</dbReference>
<name>A0ABT9AFK1_9BACT</name>
<dbReference type="Pfam" id="PF17851">
    <property type="entry name" value="GH43_C2"/>
    <property type="match status" value="1"/>
</dbReference>
<comment type="similarity">
    <text evidence="1 4">Belongs to the glycosyl hydrolase 43 family.</text>
</comment>
<dbReference type="Gene3D" id="2.115.10.20">
    <property type="entry name" value="Glycosyl hydrolase domain, family 43"/>
    <property type="match status" value="1"/>
</dbReference>
<feature type="chain" id="PRO_5045762464" evidence="5">
    <location>
        <begin position="28"/>
        <end position="564"/>
    </location>
</feature>
<dbReference type="SUPFAM" id="SSF49899">
    <property type="entry name" value="Concanavalin A-like lectins/glucanases"/>
    <property type="match status" value="1"/>
</dbReference>
<keyword evidence="5" id="KW-0732">Signal</keyword>
<comment type="caution">
    <text evidence="7">The sequence shown here is derived from an EMBL/GenBank/DDBJ whole genome shotgun (WGS) entry which is preliminary data.</text>
</comment>
<sequence>MIVENLKRRLLLPAALLGAFLSPTVGAAQSITLTNPILSGFYPDPSIVKVGPDYYLVNSTFSYFPGIPVMHSRDLKNWEQVGSVISRPSQMNFLGDRMTRGLFAPAIHYHNGIYYVTCTLIDRKGNFVVTAKNPAGPWSDPVYLPEVKGIDPSLFFEENKAYVVYNSDPPDNKSLYSGHRTIKIIELDPEKLATRGEAKILVNGGVDISQKPVWIEGPHLMQANGWYYLYAAEGGTSVNHSEVVFRSHSPLGPFVPYEKNPILTQRSLLADRKNPITSAGHAQFVEGPDGKTYAVFLAVRPYEGNYYNTGRETFIAPVVWKDEWPIIDTGANGVQYEYKASYREVKQPGALPQSGNFAYTLTFEKQLDPSLLFMRTVDSTSFSLSKAKGLTLKLKPETCAELGSPAFIGKRQQHQYCTTETELTFSPKGDAEQAGLVAFQDEKHFYFLCKSMAHGRPVLTLYQSTNEPKIMSLLAEAPLKSATAKVQLRIRAEGDTYGFGFSEDGKTWTTLKDKVDAHFLSTQEAGGFIGCLIGFYATSSGKPTTNSASYKWLKYAGNDPVYKK</sequence>
<dbReference type="Gene3D" id="2.60.120.200">
    <property type="match status" value="1"/>
</dbReference>
<dbReference type="EMBL" id="JAUQSX010000011">
    <property type="protein sequence ID" value="MDO7848640.1"/>
    <property type="molecule type" value="Genomic_DNA"/>
</dbReference>
<evidence type="ECO:0000256" key="1">
    <source>
        <dbReference type="ARBA" id="ARBA00009865"/>
    </source>
</evidence>
<evidence type="ECO:0000313" key="7">
    <source>
        <dbReference type="EMBL" id="MDO7848640.1"/>
    </source>
</evidence>
<evidence type="ECO:0000313" key="8">
    <source>
        <dbReference type="Proteomes" id="UP001167796"/>
    </source>
</evidence>
<evidence type="ECO:0000259" key="6">
    <source>
        <dbReference type="Pfam" id="PF17851"/>
    </source>
</evidence>